<dbReference type="SUPFAM" id="SSF160527">
    <property type="entry name" value="V-type ATPase subunit E-like"/>
    <property type="match status" value="1"/>
</dbReference>
<evidence type="ECO:0000256" key="10">
    <source>
        <dbReference type="SAM" id="Coils"/>
    </source>
</evidence>
<dbReference type="STRING" id="1445510.YC6258_04302"/>
<accession>A0A0C5VAI7</accession>
<dbReference type="GO" id="GO:0015031">
    <property type="term" value="P:protein transport"/>
    <property type="evidence" value="ECO:0007669"/>
    <property type="project" value="UniProtKB-KW"/>
</dbReference>
<gene>
    <name evidence="13" type="ORF">YC6258_04302</name>
</gene>
<feature type="compositionally biased region" description="Basic and acidic residues" evidence="11">
    <location>
        <begin position="16"/>
        <end position="25"/>
    </location>
</feature>
<dbReference type="GO" id="GO:0003774">
    <property type="term" value="F:cytoskeletal motor activity"/>
    <property type="evidence" value="ECO:0007669"/>
    <property type="project" value="InterPro"/>
</dbReference>
<keyword evidence="9" id="KW-1006">Bacterial flagellum protein export</keyword>
<dbReference type="InterPro" id="IPR018035">
    <property type="entry name" value="Flagellar_FliH/T3SS_HrpE"/>
</dbReference>
<dbReference type="GO" id="GO:0009288">
    <property type="term" value="C:bacterial-type flagellum"/>
    <property type="evidence" value="ECO:0007669"/>
    <property type="project" value="InterPro"/>
</dbReference>
<evidence type="ECO:0000256" key="5">
    <source>
        <dbReference type="ARBA" id="ARBA00022448"/>
    </source>
</evidence>
<evidence type="ECO:0000259" key="12">
    <source>
        <dbReference type="Pfam" id="PF02108"/>
    </source>
</evidence>
<name>A0A0C5VAI7_9GAMM</name>
<evidence type="ECO:0000313" key="14">
    <source>
        <dbReference type="Proteomes" id="UP000032266"/>
    </source>
</evidence>
<keyword evidence="8" id="KW-0653">Protein transport</keyword>
<evidence type="ECO:0000256" key="4">
    <source>
        <dbReference type="ARBA" id="ARBA00016507"/>
    </source>
</evidence>
<dbReference type="InterPro" id="IPR000563">
    <property type="entry name" value="Flag_FliH"/>
</dbReference>
<evidence type="ECO:0000256" key="9">
    <source>
        <dbReference type="ARBA" id="ARBA00023225"/>
    </source>
</evidence>
<dbReference type="PANTHER" id="PTHR34982:SF1">
    <property type="entry name" value="FLAGELLAR ASSEMBLY PROTEIN FLIH"/>
    <property type="match status" value="1"/>
</dbReference>
<dbReference type="GO" id="GO:0071973">
    <property type="term" value="P:bacterial-type flagellum-dependent cell motility"/>
    <property type="evidence" value="ECO:0007669"/>
    <property type="project" value="InterPro"/>
</dbReference>
<feature type="domain" description="Flagellar assembly protein FliH/Type III secretion system HrpE" evidence="12">
    <location>
        <begin position="123"/>
        <end position="243"/>
    </location>
</feature>
<dbReference type="GO" id="GO:0005829">
    <property type="term" value="C:cytosol"/>
    <property type="evidence" value="ECO:0007669"/>
    <property type="project" value="TreeGrafter"/>
</dbReference>
<dbReference type="RefSeq" id="WP_044618368.1">
    <property type="nucleotide sequence ID" value="NZ_CP007142.1"/>
</dbReference>
<dbReference type="GO" id="GO:0044781">
    <property type="term" value="P:bacterial-type flagellum organization"/>
    <property type="evidence" value="ECO:0007669"/>
    <property type="project" value="UniProtKB-KW"/>
</dbReference>
<keyword evidence="13" id="KW-0966">Cell projection</keyword>
<comment type="similarity">
    <text evidence="3">Belongs to the FliH family.</text>
</comment>
<dbReference type="PRINTS" id="PR01003">
    <property type="entry name" value="FLGFLIH"/>
</dbReference>
<dbReference type="AlphaFoldDB" id="A0A0C5VAI7"/>
<dbReference type="InterPro" id="IPR051472">
    <property type="entry name" value="T3SS_Stator/FliH"/>
</dbReference>
<reference evidence="13 14" key="1">
    <citation type="submission" date="2014-01" db="EMBL/GenBank/DDBJ databases">
        <title>Full genme sequencing of cellulolytic bacterium Gynuella sunshinyii YC6258T gen. nov., sp. nov.</title>
        <authorList>
            <person name="Khan H."/>
            <person name="Chung E.J."/>
            <person name="Chung Y.R."/>
        </authorList>
    </citation>
    <scope>NUCLEOTIDE SEQUENCE [LARGE SCALE GENOMIC DNA]</scope>
    <source>
        <strain evidence="13 14">YC6258</strain>
    </source>
</reference>
<evidence type="ECO:0000256" key="6">
    <source>
        <dbReference type="ARBA" id="ARBA00022490"/>
    </source>
</evidence>
<feature type="region of interest" description="Disordered" evidence="11">
    <location>
        <begin position="299"/>
        <end position="480"/>
    </location>
</feature>
<dbReference type="OrthoDB" id="6196089at2"/>
<keyword evidence="7" id="KW-1005">Bacterial flagellum biogenesis</keyword>
<evidence type="ECO:0000256" key="7">
    <source>
        <dbReference type="ARBA" id="ARBA00022795"/>
    </source>
</evidence>
<feature type="compositionally biased region" description="Polar residues" evidence="11">
    <location>
        <begin position="356"/>
        <end position="445"/>
    </location>
</feature>
<feature type="region of interest" description="Disordered" evidence="11">
    <location>
        <begin position="1"/>
        <end position="52"/>
    </location>
</feature>
<dbReference type="Pfam" id="PF02108">
    <property type="entry name" value="FliH"/>
    <property type="match status" value="1"/>
</dbReference>
<keyword evidence="14" id="KW-1185">Reference proteome</keyword>
<evidence type="ECO:0000256" key="2">
    <source>
        <dbReference type="ARBA" id="ARBA00004496"/>
    </source>
</evidence>
<dbReference type="HOGENOM" id="CLU_568327_0_0_6"/>
<protein>
    <recommendedName>
        <fullName evidence="4">Flagellar assembly protein FliH</fullName>
    </recommendedName>
</protein>
<keyword evidence="6" id="KW-0963">Cytoplasm</keyword>
<keyword evidence="10" id="KW-0175">Coiled coil</keyword>
<evidence type="ECO:0000256" key="3">
    <source>
        <dbReference type="ARBA" id="ARBA00006602"/>
    </source>
</evidence>
<keyword evidence="13" id="KW-0969">Cilium</keyword>
<evidence type="ECO:0000256" key="11">
    <source>
        <dbReference type="SAM" id="MobiDB-lite"/>
    </source>
</evidence>
<evidence type="ECO:0000256" key="8">
    <source>
        <dbReference type="ARBA" id="ARBA00022927"/>
    </source>
</evidence>
<evidence type="ECO:0000313" key="13">
    <source>
        <dbReference type="EMBL" id="AJQ96335.1"/>
    </source>
</evidence>
<feature type="coiled-coil region" evidence="10">
    <location>
        <begin position="111"/>
        <end position="149"/>
    </location>
</feature>
<dbReference type="EMBL" id="CP007142">
    <property type="protein sequence ID" value="AJQ96335.1"/>
    <property type="molecule type" value="Genomic_DNA"/>
</dbReference>
<comment type="subcellular location">
    <subcellularLocation>
        <location evidence="2">Cytoplasm</location>
    </subcellularLocation>
</comment>
<dbReference type="KEGG" id="gsn:YC6258_04302"/>
<dbReference type="Proteomes" id="UP000032266">
    <property type="component" value="Chromosome"/>
</dbReference>
<feature type="compositionally biased region" description="Basic and acidic residues" evidence="11">
    <location>
        <begin position="470"/>
        <end position="480"/>
    </location>
</feature>
<sequence length="480" mass="52169">MKQRQTHNVETWALPKWDKNGKPVEKAAQPLTSEAVENTELEPEEELRLPTARELQDIRDQAWQEGWQEGLKKGHEEGLQKGLQEGREQGLPEGVEQGIERGRKLGHEQGLKDAQAEMDQLRMTFAILLTQLDEQLQSERTELDQALVSLVMRLTKNLVLRELSMSPELIQAIVAKAVSALPNPSERIVIEVNPQHVELVNELAEQHESDWVVKSNEQLAEGGCTLRTTNSLVDYTLEHRFKQQIEAILTEADLNPDVLMKILQDPAELLTDEVQELVMEQTLVEPVEADAEPDHRAQQVLSPGYGTPTPGQESTLDQGTPTLGQEASPSDQETPTPGQESTPDHGTPTPALEASASDQGTPTPGQESTPDQGTPTSEQEASTPDQGTPTPGQESTSDQGTPTPGQESTSDQGTPTPGQESTPDQGTPTLGQEASAPDQGTPTSQEVHERMGMPASGGMPGVDEDEQAADDVREAADHET</sequence>
<comment type="function">
    <text evidence="1">Needed for flagellar regrowth and assembly.</text>
</comment>
<keyword evidence="13" id="KW-0282">Flagellum</keyword>
<feature type="compositionally biased region" description="Polar residues" evidence="11">
    <location>
        <begin position="309"/>
        <end position="341"/>
    </location>
</feature>
<dbReference type="PANTHER" id="PTHR34982">
    <property type="entry name" value="YOP PROTEINS TRANSLOCATION PROTEIN L"/>
    <property type="match status" value="1"/>
</dbReference>
<evidence type="ECO:0000256" key="1">
    <source>
        <dbReference type="ARBA" id="ARBA00003041"/>
    </source>
</evidence>
<keyword evidence="5" id="KW-0813">Transport</keyword>
<organism evidence="13 14">
    <name type="scientific">Gynuella sunshinyii YC6258</name>
    <dbReference type="NCBI Taxonomy" id="1445510"/>
    <lineage>
        <taxon>Bacteria</taxon>
        <taxon>Pseudomonadati</taxon>
        <taxon>Pseudomonadota</taxon>
        <taxon>Gammaproteobacteria</taxon>
        <taxon>Oceanospirillales</taxon>
        <taxon>Saccharospirillaceae</taxon>
        <taxon>Gynuella</taxon>
    </lineage>
</organism>
<proteinExistence type="inferred from homology"/>